<organism evidence="6 7">
    <name type="scientific">Duganella radicis</name>
    <dbReference type="NCBI Taxonomy" id="551988"/>
    <lineage>
        <taxon>Bacteria</taxon>
        <taxon>Pseudomonadati</taxon>
        <taxon>Pseudomonadota</taxon>
        <taxon>Betaproteobacteria</taxon>
        <taxon>Burkholderiales</taxon>
        <taxon>Oxalobacteraceae</taxon>
        <taxon>Telluria group</taxon>
        <taxon>Duganella</taxon>
    </lineage>
</organism>
<comment type="subcellular location">
    <subcellularLocation>
        <location evidence="1">Cell outer membrane</location>
    </subcellularLocation>
</comment>
<evidence type="ECO:0000256" key="3">
    <source>
        <dbReference type="ARBA" id="ARBA00023136"/>
    </source>
</evidence>
<keyword evidence="3" id="KW-0472">Membrane</keyword>
<feature type="domain" description="Outer membrane protein beta-barrel" evidence="5">
    <location>
        <begin position="11"/>
        <end position="200"/>
    </location>
</feature>
<evidence type="ECO:0000256" key="2">
    <source>
        <dbReference type="ARBA" id="ARBA00022729"/>
    </source>
</evidence>
<dbReference type="Gene3D" id="2.40.160.20">
    <property type="match status" value="1"/>
</dbReference>
<dbReference type="EMBL" id="WNKY01000008">
    <property type="protein sequence ID" value="MTV37862.1"/>
    <property type="molecule type" value="Genomic_DNA"/>
</dbReference>
<dbReference type="InterPro" id="IPR027385">
    <property type="entry name" value="Beta-barrel_OMP"/>
</dbReference>
<dbReference type="OrthoDB" id="5360144at2"/>
<accession>A0A6L6PFT8</accession>
<reference evidence="6 7" key="1">
    <citation type="submission" date="2019-11" db="EMBL/GenBank/DDBJ databases">
        <title>Type strains purchased from KCTC, JCM and DSMZ.</title>
        <authorList>
            <person name="Lu H."/>
        </authorList>
    </citation>
    <scope>NUCLEOTIDE SEQUENCE [LARGE SCALE GENOMIC DNA]</scope>
    <source>
        <strain evidence="6 7">KCTC 22382</strain>
    </source>
</reference>
<dbReference type="AlphaFoldDB" id="A0A6L6PFT8"/>
<dbReference type="RefSeq" id="WP_155463349.1">
    <property type="nucleotide sequence ID" value="NZ_WNKY01000008.1"/>
</dbReference>
<evidence type="ECO:0000313" key="6">
    <source>
        <dbReference type="EMBL" id="MTV37862.1"/>
    </source>
</evidence>
<feature type="chain" id="PRO_5026972097" evidence="4">
    <location>
        <begin position="25"/>
        <end position="200"/>
    </location>
</feature>
<feature type="signal peptide" evidence="4">
    <location>
        <begin position="1"/>
        <end position="24"/>
    </location>
</feature>
<dbReference type="PANTHER" id="PTHR34001">
    <property type="entry name" value="BLL7405 PROTEIN"/>
    <property type="match status" value="1"/>
</dbReference>
<dbReference type="SUPFAM" id="SSF56925">
    <property type="entry name" value="OMPA-like"/>
    <property type="match status" value="1"/>
</dbReference>
<dbReference type="InterPro" id="IPR011250">
    <property type="entry name" value="OMP/PagP_B-barrel"/>
</dbReference>
<evidence type="ECO:0000313" key="7">
    <source>
        <dbReference type="Proteomes" id="UP000475582"/>
    </source>
</evidence>
<gene>
    <name evidence="6" type="ORF">GM676_09760</name>
</gene>
<dbReference type="InterPro" id="IPR051692">
    <property type="entry name" value="OMP-like"/>
</dbReference>
<evidence type="ECO:0000259" key="5">
    <source>
        <dbReference type="Pfam" id="PF13505"/>
    </source>
</evidence>
<dbReference type="Pfam" id="PF13505">
    <property type="entry name" value="OMP_b-brl"/>
    <property type="match status" value="1"/>
</dbReference>
<protein>
    <submittedName>
        <fullName evidence="6">Outer membrane beta-barrel protein</fullName>
    </submittedName>
</protein>
<keyword evidence="7" id="KW-1185">Reference proteome</keyword>
<name>A0A6L6PFT8_9BURK</name>
<dbReference type="PANTHER" id="PTHR34001:SF3">
    <property type="entry name" value="BLL7405 PROTEIN"/>
    <property type="match status" value="1"/>
</dbReference>
<comment type="caution">
    <text evidence="6">The sequence shown here is derived from an EMBL/GenBank/DDBJ whole genome shotgun (WGS) entry which is preliminary data.</text>
</comment>
<evidence type="ECO:0000256" key="4">
    <source>
        <dbReference type="SAM" id="SignalP"/>
    </source>
</evidence>
<keyword evidence="2 4" id="KW-0732">Signal</keyword>
<sequence>MMNSKFLRGAAALCGLSVCLLGGAAEPWSGFYGGINGGRGTTDSDTVTTRLGRFNGDGSGALGAVQLGYNYRISPAFVVGIENSFGATRIEAGPGGALSPHVKLPLLASGRVRGGSLMLDDRLFLYGTGGVAIGRLDDAGVRTGKYGWTAGAGAEWAWSPALSTNIEVLTYNLSKDWSKDDNLGSGLKFKTVTFGINYHF</sequence>
<evidence type="ECO:0000256" key="1">
    <source>
        <dbReference type="ARBA" id="ARBA00004442"/>
    </source>
</evidence>
<dbReference type="GO" id="GO:0009279">
    <property type="term" value="C:cell outer membrane"/>
    <property type="evidence" value="ECO:0007669"/>
    <property type="project" value="UniProtKB-SubCell"/>
</dbReference>
<dbReference type="Proteomes" id="UP000475582">
    <property type="component" value="Unassembled WGS sequence"/>
</dbReference>
<proteinExistence type="predicted"/>